<dbReference type="EMBL" id="CP001825">
    <property type="protein sequence ID" value="ACZ42288.1"/>
    <property type="molecule type" value="Genomic_DNA"/>
</dbReference>
<dbReference type="OrthoDB" id="9802448at2"/>
<dbReference type="InterPro" id="IPR007860">
    <property type="entry name" value="DNA_mmatch_repair_MutS_con_dom"/>
</dbReference>
<dbReference type="Pfam" id="PF05192">
    <property type="entry name" value="MutS_III"/>
    <property type="match status" value="1"/>
</dbReference>
<dbReference type="GO" id="GO:0005829">
    <property type="term" value="C:cytosol"/>
    <property type="evidence" value="ECO:0007669"/>
    <property type="project" value="TreeGrafter"/>
</dbReference>
<evidence type="ECO:0000256" key="1">
    <source>
        <dbReference type="ARBA" id="ARBA00006271"/>
    </source>
</evidence>
<dbReference type="Pfam" id="PF00488">
    <property type="entry name" value="MutS_V"/>
    <property type="match status" value="1"/>
</dbReference>
<dbReference type="InterPro" id="IPR045076">
    <property type="entry name" value="MutS"/>
</dbReference>
<evidence type="ECO:0000256" key="10">
    <source>
        <dbReference type="RuleBase" id="RU003756"/>
    </source>
</evidence>
<keyword evidence="5 8" id="KW-0238">DNA-binding</keyword>
<dbReference type="KEGG" id="ttr:Tter_1381"/>
<dbReference type="Pfam" id="PF05188">
    <property type="entry name" value="MutS_II"/>
    <property type="match status" value="1"/>
</dbReference>
<dbReference type="InterPro" id="IPR016151">
    <property type="entry name" value="DNA_mismatch_repair_MutS_N"/>
</dbReference>
<evidence type="ECO:0000256" key="8">
    <source>
        <dbReference type="HAMAP-Rule" id="MF_00096"/>
    </source>
</evidence>
<dbReference type="NCBIfam" id="NF003810">
    <property type="entry name" value="PRK05399.1"/>
    <property type="match status" value="1"/>
</dbReference>
<dbReference type="InterPro" id="IPR036187">
    <property type="entry name" value="DNA_mismatch_repair_MutS_sf"/>
</dbReference>
<evidence type="ECO:0000256" key="5">
    <source>
        <dbReference type="ARBA" id="ARBA00023125"/>
    </source>
</evidence>
<dbReference type="STRING" id="525904.Tter_1381"/>
<sequence>MSTPARQQYLRIKQQYPDAILFFRLGDFYETFDEDAKIVSSELDIVLTSREVRGKKIPMAGVPYHAAEGYIAKLIANGHKVAICDQIGEPDGKNLVERKVTRVLTPGTVDHPSLIEAQRNNYLMALCFSRGRVGLAFADVSTGDFYATEITGEDRLDKLRDEITRIQPSEVLVSEGPDKVHTSEEHVWMKQSGHPAQITVLESWKWKTDVARDSVLSLTDAQSLEAFGLDSMPVALKSAGALVQYISDTNPAALSTLRPPSTYFLSNFMPLDDRTRRNLELIESTRGDKSLSLLAVLDHTSTAMGARMLRNWINQPLISKESIENRLNRVQEFVAHSEARERIREALKQVSDLERLANRLVQKTITPRELRSLALSLEKIPELVQILQQCNMQLQVSIHNFQHIVDLILSALVDDPPAVRGSGTIIREGYSQELDRLRSASTNAKQWIASLERKEREATGIKNLRIGYNKVFGYYIEVTNSFKHLVPDRYIRKQTLVGAERFITPELKEYESLILNSQTEAETIEEQLLDELITRIAGEAGKIFSTARQIAEIDCYVSLAEAAVRHQYVRPIVSEDDVIEIKGGRHPVVELRASEGFVPNDAFLDQETHQVLILTGPNMAGKSTYLRQVALITLMAQIGSFVPADSARIGIVDRIFTRVGAQDDIASGQSTFMVEMTETAYILAHCTPKSLVILDEIGRGTSTYDGMAIAQAVVEYLHNNTRTRARTLFATHYHELTSLEEFLPRVKNFRMEVLEEGNDVVFLRKVVPGGADKSYGIHVAKLAGIPKSVIRRAQELLKELEAQLKKEEEDDNPQLTFLNPDDGLLQELADLDVESMTPVEALTKLFEIRQRAATKLLDLSNP</sequence>
<proteinExistence type="inferred from homology"/>
<dbReference type="SUPFAM" id="SSF53150">
    <property type="entry name" value="DNA repair protein MutS, domain II"/>
    <property type="match status" value="1"/>
</dbReference>
<dbReference type="Gene3D" id="3.40.1170.10">
    <property type="entry name" value="DNA repair protein MutS, domain I"/>
    <property type="match status" value="1"/>
</dbReference>
<evidence type="ECO:0000256" key="7">
    <source>
        <dbReference type="ARBA" id="ARBA00024647"/>
    </source>
</evidence>
<dbReference type="PANTHER" id="PTHR11361">
    <property type="entry name" value="DNA MISMATCH REPAIR PROTEIN MUTS FAMILY MEMBER"/>
    <property type="match status" value="1"/>
</dbReference>
<dbReference type="SMART" id="SM00534">
    <property type="entry name" value="MUTSac"/>
    <property type="match status" value="1"/>
</dbReference>
<feature type="domain" description="DNA mismatch repair proteins mutS family" evidence="12">
    <location>
        <begin position="690"/>
        <end position="706"/>
    </location>
</feature>
<dbReference type="Pfam" id="PF05190">
    <property type="entry name" value="MutS_IV"/>
    <property type="match status" value="1"/>
</dbReference>
<dbReference type="HOGENOM" id="CLU_002472_3_1_0"/>
<evidence type="ECO:0000256" key="11">
    <source>
        <dbReference type="SAM" id="Coils"/>
    </source>
</evidence>
<accession>D1CBX3</accession>
<dbReference type="Pfam" id="PF01624">
    <property type="entry name" value="MutS_I"/>
    <property type="match status" value="1"/>
</dbReference>
<dbReference type="SUPFAM" id="SSF52540">
    <property type="entry name" value="P-loop containing nucleoside triphosphate hydrolases"/>
    <property type="match status" value="1"/>
</dbReference>
<dbReference type="InterPro" id="IPR000432">
    <property type="entry name" value="DNA_mismatch_repair_MutS_C"/>
</dbReference>
<keyword evidence="14" id="KW-1185">Reference proteome</keyword>
<dbReference type="GO" id="GO:0140664">
    <property type="term" value="F:ATP-dependent DNA damage sensor activity"/>
    <property type="evidence" value="ECO:0007669"/>
    <property type="project" value="InterPro"/>
</dbReference>
<dbReference type="GO" id="GO:0006298">
    <property type="term" value="P:mismatch repair"/>
    <property type="evidence" value="ECO:0007669"/>
    <property type="project" value="UniProtKB-UniRule"/>
</dbReference>
<dbReference type="SUPFAM" id="SSF55271">
    <property type="entry name" value="DNA repair protein MutS, domain I"/>
    <property type="match status" value="1"/>
</dbReference>
<dbReference type="PANTHER" id="PTHR11361:SF34">
    <property type="entry name" value="DNA MISMATCH REPAIR PROTEIN MSH1, MITOCHONDRIAL"/>
    <property type="match status" value="1"/>
</dbReference>
<dbReference type="AlphaFoldDB" id="D1CBX3"/>
<dbReference type="HAMAP" id="MF_00096">
    <property type="entry name" value="MutS"/>
    <property type="match status" value="1"/>
</dbReference>
<evidence type="ECO:0000259" key="12">
    <source>
        <dbReference type="PROSITE" id="PS00486"/>
    </source>
</evidence>
<dbReference type="GO" id="GO:0005524">
    <property type="term" value="F:ATP binding"/>
    <property type="evidence" value="ECO:0007669"/>
    <property type="project" value="UniProtKB-UniRule"/>
</dbReference>
<dbReference type="InterPro" id="IPR027417">
    <property type="entry name" value="P-loop_NTPase"/>
</dbReference>
<dbReference type="Gene3D" id="3.40.50.300">
    <property type="entry name" value="P-loop containing nucleotide triphosphate hydrolases"/>
    <property type="match status" value="1"/>
</dbReference>
<keyword evidence="2 8" id="KW-0547">Nucleotide-binding</keyword>
<protein>
    <recommendedName>
        <fullName evidence="8 9">DNA mismatch repair protein MutS</fullName>
    </recommendedName>
</protein>
<dbReference type="SUPFAM" id="SSF48334">
    <property type="entry name" value="DNA repair protein MutS, domain III"/>
    <property type="match status" value="1"/>
</dbReference>
<evidence type="ECO:0000256" key="9">
    <source>
        <dbReference type="NCBIfam" id="TIGR01070"/>
    </source>
</evidence>
<comment type="similarity">
    <text evidence="1 8 10">Belongs to the DNA mismatch repair MutS family.</text>
</comment>
<dbReference type="InterPro" id="IPR007695">
    <property type="entry name" value="DNA_mismatch_repair_MutS-lik_N"/>
</dbReference>
<keyword evidence="11" id="KW-0175">Coiled coil</keyword>
<reference evidence="14" key="1">
    <citation type="journal article" date="2010" name="Stand. Genomic Sci.">
        <title>Complete genome sequence of 'Thermobaculum terrenum' type strain (YNP1).</title>
        <authorList>
            <person name="Kiss H."/>
            <person name="Cleland D."/>
            <person name="Lapidus A."/>
            <person name="Lucas S."/>
            <person name="Glavina Del Rio T."/>
            <person name="Nolan M."/>
            <person name="Tice H."/>
            <person name="Han C."/>
            <person name="Goodwin L."/>
            <person name="Pitluck S."/>
            <person name="Liolios K."/>
            <person name="Ivanova N."/>
            <person name="Mavromatis K."/>
            <person name="Ovchinnikova G."/>
            <person name="Pati A."/>
            <person name="Chen A."/>
            <person name="Palaniappan K."/>
            <person name="Land M."/>
            <person name="Hauser L."/>
            <person name="Chang Y."/>
            <person name="Jeffries C."/>
            <person name="Lu M."/>
            <person name="Brettin T."/>
            <person name="Detter J."/>
            <person name="Goker M."/>
            <person name="Tindall B."/>
            <person name="Beck B."/>
            <person name="McDermott T."/>
            <person name="Woyke T."/>
            <person name="Bristow J."/>
            <person name="Eisen J."/>
            <person name="Markowitz V."/>
            <person name="Hugenholtz P."/>
            <person name="Kyrpides N."/>
            <person name="Klenk H."/>
            <person name="Cheng J."/>
        </authorList>
    </citation>
    <scope>NUCLEOTIDE SEQUENCE [LARGE SCALE GENOMIC DNA]</scope>
    <source>
        <strain evidence="14">ATCC BAA-798 / YNP1</strain>
    </source>
</reference>
<evidence type="ECO:0000313" key="14">
    <source>
        <dbReference type="Proteomes" id="UP000000323"/>
    </source>
</evidence>
<dbReference type="RefSeq" id="WP_012875323.1">
    <property type="nucleotide sequence ID" value="NC_013525.1"/>
</dbReference>
<dbReference type="CDD" id="cd03284">
    <property type="entry name" value="ABC_MutS1"/>
    <property type="match status" value="1"/>
</dbReference>
<gene>
    <name evidence="8" type="primary">mutS</name>
    <name evidence="13" type="ordered locus">Tter_1381</name>
</gene>
<dbReference type="PIRSF" id="PIRSF037677">
    <property type="entry name" value="DNA_mis_repair_Msh6"/>
    <property type="match status" value="1"/>
</dbReference>
<dbReference type="NCBIfam" id="TIGR01070">
    <property type="entry name" value="mutS1"/>
    <property type="match status" value="1"/>
</dbReference>
<dbReference type="FunFam" id="1.10.1420.10:FF:000001">
    <property type="entry name" value="DNA mismatch repair protein MutS"/>
    <property type="match status" value="1"/>
</dbReference>
<dbReference type="Gene3D" id="3.30.420.110">
    <property type="entry name" value="MutS, connector domain"/>
    <property type="match status" value="1"/>
</dbReference>
<dbReference type="Gene3D" id="1.10.1420.10">
    <property type="match status" value="2"/>
</dbReference>
<dbReference type="InterPro" id="IPR007861">
    <property type="entry name" value="DNA_mismatch_repair_MutS_clamp"/>
</dbReference>
<evidence type="ECO:0000256" key="6">
    <source>
        <dbReference type="ARBA" id="ARBA00023204"/>
    </source>
</evidence>
<feature type="binding site" evidence="8">
    <location>
        <begin position="616"/>
        <end position="623"/>
    </location>
    <ligand>
        <name>ATP</name>
        <dbReference type="ChEBI" id="CHEBI:30616"/>
    </ligand>
</feature>
<keyword evidence="6 8" id="KW-0234">DNA repair</keyword>
<dbReference type="eggNOG" id="COG0249">
    <property type="taxonomic scope" value="Bacteria"/>
</dbReference>
<feature type="coiled-coil region" evidence="11">
    <location>
        <begin position="336"/>
        <end position="363"/>
    </location>
</feature>
<dbReference type="InterPro" id="IPR017261">
    <property type="entry name" value="DNA_mismatch_repair_MutS/MSH"/>
</dbReference>
<dbReference type="InterPro" id="IPR007696">
    <property type="entry name" value="DNA_mismatch_repair_MutS_core"/>
</dbReference>
<evidence type="ECO:0000256" key="3">
    <source>
        <dbReference type="ARBA" id="ARBA00022763"/>
    </source>
</evidence>
<evidence type="ECO:0000313" key="13">
    <source>
        <dbReference type="EMBL" id="ACZ42288.1"/>
    </source>
</evidence>
<keyword evidence="4 8" id="KW-0067">ATP-binding</keyword>
<dbReference type="Proteomes" id="UP000000323">
    <property type="component" value="Chromosome 1"/>
</dbReference>
<keyword evidence="3 8" id="KW-0227">DNA damage</keyword>
<name>D1CBX3_THET1</name>
<evidence type="ECO:0000256" key="2">
    <source>
        <dbReference type="ARBA" id="ARBA00022741"/>
    </source>
</evidence>
<dbReference type="InterPro" id="IPR005748">
    <property type="entry name" value="DNA_mismatch_repair_MutS"/>
</dbReference>
<dbReference type="PROSITE" id="PS00486">
    <property type="entry name" value="DNA_MISMATCH_REPAIR_2"/>
    <property type="match status" value="1"/>
</dbReference>
<dbReference type="GO" id="GO:0030983">
    <property type="term" value="F:mismatched DNA binding"/>
    <property type="evidence" value="ECO:0007669"/>
    <property type="project" value="InterPro"/>
</dbReference>
<dbReference type="InterPro" id="IPR036678">
    <property type="entry name" value="MutS_con_dom_sf"/>
</dbReference>
<dbReference type="SMART" id="SM00533">
    <property type="entry name" value="MUTSd"/>
    <property type="match status" value="1"/>
</dbReference>
<evidence type="ECO:0000256" key="4">
    <source>
        <dbReference type="ARBA" id="ARBA00022840"/>
    </source>
</evidence>
<dbReference type="GO" id="GO:0003684">
    <property type="term" value="F:damaged DNA binding"/>
    <property type="evidence" value="ECO:0007669"/>
    <property type="project" value="UniProtKB-UniRule"/>
</dbReference>
<comment type="function">
    <text evidence="7 8">This protein is involved in the repair of mismatches in DNA. It is possible that it carries out the mismatch recognition step. This protein has a weak ATPase activity.</text>
</comment>
<dbReference type="FunFam" id="3.40.1170.10:FF:000001">
    <property type="entry name" value="DNA mismatch repair protein MutS"/>
    <property type="match status" value="1"/>
</dbReference>
<dbReference type="FunFam" id="3.40.50.300:FF:001579">
    <property type="entry name" value="DNA mismatch repair protein MutS"/>
    <property type="match status" value="1"/>
</dbReference>
<organism evidence="13 14">
    <name type="scientific">Thermobaculum terrenum (strain ATCC BAA-798 / CCMEE 7001 / YNP1)</name>
    <dbReference type="NCBI Taxonomy" id="525904"/>
    <lineage>
        <taxon>Bacteria</taxon>
        <taxon>Bacillati</taxon>
        <taxon>Chloroflexota</taxon>
        <taxon>Chloroflexia</taxon>
        <taxon>Candidatus Thermobaculales</taxon>
        <taxon>Candidatus Thermobaculaceae</taxon>
        <taxon>Thermobaculum</taxon>
    </lineage>
</organism>